<keyword evidence="6" id="KW-1185">Reference proteome</keyword>
<dbReference type="Pfam" id="PF03965">
    <property type="entry name" value="Penicillinase_R"/>
    <property type="match status" value="1"/>
</dbReference>
<protein>
    <submittedName>
        <fullName evidence="5">Transcriptional regulator</fullName>
    </submittedName>
</protein>
<evidence type="ECO:0000256" key="2">
    <source>
        <dbReference type="ARBA" id="ARBA00023015"/>
    </source>
</evidence>
<dbReference type="Gene3D" id="1.10.10.10">
    <property type="entry name" value="Winged helix-like DNA-binding domain superfamily/Winged helix DNA-binding domain"/>
    <property type="match status" value="1"/>
</dbReference>
<proteinExistence type="inferred from homology"/>
<evidence type="ECO:0000313" key="5">
    <source>
        <dbReference type="EMBL" id="MBP1895477.1"/>
    </source>
</evidence>
<name>A0ABS4FGW7_9BACL</name>
<evidence type="ECO:0000256" key="1">
    <source>
        <dbReference type="ARBA" id="ARBA00011046"/>
    </source>
</evidence>
<keyword evidence="2" id="KW-0805">Transcription regulation</keyword>
<gene>
    <name evidence="5" type="ORF">J2Z18_004587</name>
</gene>
<reference evidence="5 6" key="1">
    <citation type="submission" date="2021-03" db="EMBL/GenBank/DDBJ databases">
        <title>Genomic Encyclopedia of Type Strains, Phase IV (KMG-IV): sequencing the most valuable type-strain genomes for metagenomic binning, comparative biology and taxonomic classification.</title>
        <authorList>
            <person name="Goeker M."/>
        </authorList>
    </citation>
    <scope>NUCLEOTIDE SEQUENCE [LARGE SCALE GENOMIC DNA]</scope>
    <source>
        <strain evidence="5 6">DSM 15596</strain>
    </source>
</reference>
<evidence type="ECO:0000256" key="3">
    <source>
        <dbReference type="ARBA" id="ARBA00023125"/>
    </source>
</evidence>
<evidence type="ECO:0000256" key="4">
    <source>
        <dbReference type="ARBA" id="ARBA00023163"/>
    </source>
</evidence>
<dbReference type="InterPro" id="IPR005650">
    <property type="entry name" value="BlaI_family"/>
</dbReference>
<dbReference type="RefSeq" id="WP_028406413.1">
    <property type="nucleotide sequence ID" value="NZ_BOSA01000006.1"/>
</dbReference>
<dbReference type="InterPro" id="IPR036390">
    <property type="entry name" value="WH_DNA-bd_sf"/>
</dbReference>
<dbReference type="InterPro" id="IPR036388">
    <property type="entry name" value="WH-like_DNA-bd_sf"/>
</dbReference>
<dbReference type="Proteomes" id="UP000706926">
    <property type="component" value="Unassembled WGS sequence"/>
</dbReference>
<organism evidence="5 6">
    <name type="scientific">Paenibacillus lactis</name>
    <dbReference type="NCBI Taxonomy" id="228574"/>
    <lineage>
        <taxon>Bacteria</taxon>
        <taxon>Bacillati</taxon>
        <taxon>Bacillota</taxon>
        <taxon>Bacilli</taxon>
        <taxon>Bacillales</taxon>
        <taxon>Paenibacillaceae</taxon>
        <taxon>Paenibacillus</taxon>
    </lineage>
</organism>
<sequence>MNQVQKLSDTEMELMEVIWECTPPVTSTELLALFAERGKEWKAQTISTFLSRLVDKGALTATRHGRTNKYTPRISPEDYKLMETQHVLDGLYQGSVKNLISALYDGDKLSDEDIAELKQWFSEK</sequence>
<dbReference type="PIRSF" id="PIRSF019455">
    <property type="entry name" value="CopR_AtkY"/>
    <property type="match status" value="1"/>
</dbReference>
<keyword evidence="4" id="KW-0804">Transcription</keyword>
<dbReference type="EMBL" id="JAGGKI010000014">
    <property type="protein sequence ID" value="MBP1895477.1"/>
    <property type="molecule type" value="Genomic_DNA"/>
</dbReference>
<keyword evidence="3" id="KW-0238">DNA-binding</keyword>
<comment type="caution">
    <text evidence="5">The sequence shown here is derived from an EMBL/GenBank/DDBJ whole genome shotgun (WGS) entry which is preliminary data.</text>
</comment>
<dbReference type="GeneID" id="95406490"/>
<comment type="similarity">
    <text evidence="1">Belongs to the BlaI transcriptional regulatory family.</text>
</comment>
<dbReference type="SUPFAM" id="SSF46785">
    <property type="entry name" value="Winged helix' DNA-binding domain"/>
    <property type="match status" value="1"/>
</dbReference>
<dbReference type="Gene3D" id="1.10.4040.10">
    <property type="entry name" value="Penicillinase repressor domain"/>
    <property type="match status" value="1"/>
</dbReference>
<evidence type="ECO:0000313" key="6">
    <source>
        <dbReference type="Proteomes" id="UP000706926"/>
    </source>
</evidence>
<accession>A0ABS4FGW7</accession>